<dbReference type="SUPFAM" id="SSF46955">
    <property type="entry name" value="Putative DNA-binding domain"/>
    <property type="match status" value="1"/>
</dbReference>
<dbReference type="InterPro" id="IPR009061">
    <property type="entry name" value="DNA-bd_dom_put_sf"/>
</dbReference>
<evidence type="ECO:0000313" key="1">
    <source>
        <dbReference type="EMBL" id="RXJ50023.1"/>
    </source>
</evidence>
<dbReference type="Proteomes" id="UP000289792">
    <property type="component" value="Unassembled WGS sequence"/>
</dbReference>
<dbReference type="RefSeq" id="WP_129016919.1">
    <property type="nucleotide sequence ID" value="NZ_SDDZ01000004.1"/>
</dbReference>
<gene>
    <name evidence="1" type="ORF">ESZ48_08495</name>
</gene>
<proteinExistence type="predicted"/>
<protein>
    <submittedName>
        <fullName evidence="1">DNA-binding protein</fullName>
    </submittedName>
</protein>
<reference evidence="1 2" key="1">
    <citation type="submission" date="2019-01" db="EMBL/GenBank/DDBJ databases">
        <title>Genome sequence of the Antarctic species Gelidibacter gilvus ACAM 158(T).</title>
        <authorList>
            <person name="Bowman J.P."/>
        </authorList>
    </citation>
    <scope>NUCLEOTIDE SEQUENCE [LARGE SCALE GENOMIC DNA]</scope>
    <source>
        <strain evidence="1 2">IC158</strain>
    </source>
</reference>
<keyword evidence="2" id="KW-1185">Reference proteome</keyword>
<name>A0A4Q0XI75_9FLAO</name>
<dbReference type="AlphaFoldDB" id="A0A4Q0XI75"/>
<sequence length="88" mass="10173">MKRIISGKAAALNTEPHLQPHTQTVLPTNENWLNTAQLMSHFNVSDRTLLRWRNARQIPFSKVSGTVFYPLNLLNKMMINKINPDLFK</sequence>
<comment type="caution">
    <text evidence="1">The sequence shown here is derived from an EMBL/GenBank/DDBJ whole genome shotgun (WGS) entry which is preliminary data.</text>
</comment>
<dbReference type="EMBL" id="SDDZ01000004">
    <property type="protein sequence ID" value="RXJ50023.1"/>
    <property type="molecule type" value="Genomic_DNA"/>
</dbReference>
<accession>A0A4Q0XI75</accession>
<dbReference type="OrthoDB" id="1028470at2"/>
<evidence type="ECO:0000313" key="2">
    <source>
        <dbReference type="Proteomes" id="UP000289792"/>
    </source>
</evidence>
<dbReference type="GO" id="GO:0003677">
    <property type="term" value="F:DNA binding"/>
    <property type="evidence" value="ECO:0007669"/>
    <property type="project" value="UniProtKB-KW"/>
</dbReference>
<organism evidence="1 2">
    <name type="scientific">Gelidibacter gilvus</name>
    <dbReference type="NCBI Taxonomy" id="59602"/>
    <lineage>
        <taxon>Bacteria</taxon>
        <taxon>Pseudomonadati</taxon>
        <taxon>Bacteroidota</taxon>
        <taxon>Flavobacteriia</taxon>
        <taxon>Flavobacteriales</taxon>
        <taxon>Flavobacteriaceae</taxon>
        <taxon>Gelidibacter</taxon>
    </lineage>
</organism>
<keyword evidence="1" id="KW-0238">DNA-binding</keyword>